<comment type="caution">
    <text evidence="2">The sequence shown here is derived from an EMBL/GenBank/DDBJ whole genome shotgun (WGS) entry which is preliminary data.</text>
</comment>
<evidence type="ECO:0000313" key="3">
    <source>
        <dbReference type="Proteomes" id="UP001546774"/>
    </source>
</evidence>
<name>A0ABV1H5U1_9FIRM</name>
<feature type="region of interest" description="Disordered" evidence="1">
    <location>
        <begin position="402"/>
        <end position="426"/>
    </location>
</feature>
<reference evidence="2" key="1">
    <citation type="submission" date="2024-03" db="EMBL/GenBank/DDBJ databases">
        <title>Human intestinal bacterial collection.</title>
        <authorList>
            <person name="Pauvert C."/>
            <person name="Hitch T.C.A."/>
            <person name="Clavel T."/>
        </authorList>
    </citation>
    <scope>NUCLEOTIDE SEQUENCE [LARGE SCALE GENOMIC DNA]</scope>
    <source>
        <strain evidence="2">CLA-AA-H89B</strain>
    </source>
</reference>
<protein>
    <submittedName>
        <fullName evidence="2">Exo-alpha-sialidase</fullName>
    </submittedName>
</protein>
<evidence type="ECO:0000256" key="1">
    <source>
        <dbReference type="SAM" id="MobiDB-lite"/>
    </source>
</evidence>
<proteinExistence type="predicted"/>
<accession>A0ABV1H5U1</accession>
<sequence>MKIKFSKSPVMMLAKLALAGLLCLVIVFIVHSNYKSRQGSRIELKSRYTFSVRIDSDGNVLDEAYNEGEKSEYQEFETPQLSKMADIWLTQFTGQFTQKYLPWSKALRKVSCKDSKVLDRETGTVLISFSAVLKDSTSEYFQSWDGVLDNGRMEFEWVVTFALDNHYDGTATIYVENIVTPEEYGISQYNESLKDSVTGGSESATAASSNTLTKYEIKENTLQITYDGGAKYVNVPVDCTNLPLVENSSTQLMDGSWQLDTNKAAFLYGGKNAENGRVPLTLLFSNDKGSNWVTSEIDTIYDANYYYVKFFDEMTGVIVIGYGKNGSQQASRIYTTTNGGESWIMIGSGPALNVLKGVVFADADTGFFCYNYVDGMDSNLYMTKDLGKTFSKVTLDPQELDSTAANAQTTESDSTQQETKAEEETTASKLSWSDVYKEALVPVVDDQGMITVYLTQGSNGVYNSGKTAAKYQSSDGGETWKYIGQLEITS</sequence>
<dbReference type="InterPro" id="IPR015943">
    <property type="entry name" value="WD40/YVTN_repeat-like_dom_sf"/>
</dbReference>
<organism evidence="2 3">
    <name type="scientific">Lachnospira intestinalis</name>
    <dbReference type="NCBI Taxonomy" id="3133158"/>
    <lineage>
        <taxon>Bacteria</taxon>
        <taxon>Bacillati</taxon>
        <taxon>Bacillota</taxon>
        <taxon>Clostridia</taxon>
        <taxon>Lachnospirales</taxon>
        <taxon>Lachnospiraceae</taxon>
        <taxon>Lachnospira</taxon>
    </lineage>
</organism>
<dbReference type="Proteomes" id="UP001546774">
    <property type="component" value="Unassembled WGS sequence"/>
</dbReference>
<keyword evidence="3" id="KW-1185">Reference proteome</keyword>
<feature type="compositionally biased region" description="Low complexity" evidence="1">
    <location>
        <begin position="408"/>
        <end position="418"/>
    </location>
</feature>
<dbReference type="SUPFAM" id="SSF110296">
    <property type="entry name" value="Oligoxyloglucan reducing end-specific cellobiohydrolase"/>
    <property type="match status" value="1"/>
</dbReference>
<gene>
    <name evidence="2" type="ORF">WMO37_08690</name>
</gene>
<dbReference type="Gene3D" id="2.130.10.10">
    <property type="entry name" value="YVTN repeat-like/Quinoprotein amine dehydrogenase"/>
    <property type="match status" value="1"/>
</dbReference>
<evidence type="ECO:0000313" key="2">
    <source>
        <dbReference type="EMBL" id="MEQ2555079.1"/>
    </source>
</evidence>
<dbReference type="EMBL" id="JBBMFS010000006">
    <property type="protein sequence ID" value="MEQ2555079.1"/>
    <property type="molecule type" value="Genomic_DNA"/>
</dbReference>